<dbReference type="AlphaFoldDB" id="A0A433JVP3"/>
<dbReference type="PANTHER" id="PTHR46825:SF7">
    <property type="entry name" value="D-ALANYL-D-ALANINE CARBOXYPEPTIDASE"/>
    <property type="match status" value="1"/>
</dbReference>
<dbReference type="Proteomes" id="UP000274909">
    <property type="component" value="Unassembled WGS sequence"/>
</dbReference>
<comment type="caution">
    <text evidence="3">The sequence shown here is derived from an EMBL/GenBank/DDBJ whole genome shotgun (WGS) entry which is preliminary data.</text>
</comment>
<accession>A0A433JVP3</accession>
<dbReference type="InterPro" id="IPR050491">
    <property type="entry name" value="AmpC-like"/>
</dbReference>
<sequence>MRFGSGVGRRLLAVSIATSLLALAGCSSEGSVTVDLPTQADTALPDDVSTRIDDAVTRAMGLAASPGAIVGVWAPWSGFHLEAYGTTEAGGDEPMTTDMHFRAAATTKSMTCTVLLGLVDDGRVALDDLVSDYVALLGVDGITLGQLCQSTSGVGDYRGTFQGQFISNPTRSWAVEELVTDGLARSGDAAPGTGYSLNDTGYVLLGMALENAGDASLPSLYQEYVFGPIGMSESRMPSASTTELPDPAPHGYQVVGGDCASPKDISELSPSMLGAAGGAVTTADDLRRFTQAFATGAPFSDATAERQWGTVPLGGDSPTWQSYGYGAFQFGSMRGQFGSIPGFTTAAFSDPTSGLTVVVMFNASNAGPQLAQSLALELASYASTAAATGDNTVPEPSLPWSAEQMQEQSARAAVCQ</sequence>
<name>A0A433JVP3_9MICO</name>
<dbReference type="EMBL" id="RZGZ01000001">
    <property type="protein sequence ID" value="RUR03252.1"/>
    <property type="molecule type" value="Genomic_DNA"/>
</dbReference>
<protein>
    <submittedName>
        <fullName evidence="3">Class A beta-lactamase-related serine hydrolase</fullName>
    </submittedName>
</protein>
<dbReference type="OrthoDB" id="3174977at2"/>
<dbReference type="Gene3D" id="3.40.710.10">
    <property type="entry name" value="DD-peptidase/beta-lactamase superfamily"/>
    <property type="match status" value="1"/>
</dbReference>
<dbReference type="GO" id="GO:0016787">
    <property type="term" value="F:hydrolase activity"/>
    <property type="evidence" value="ECO:0007669"/>
    <property type="project" value="UniProtKB-KW"/>
</dbReference>
<keyword evidence="1" id="KW-0732">Signal</keyword>
<feature type="chain" id="PRO_5038948847" evidence="1">
    <location>
        <begin position="25"/>
        <end position="416"/>
    </location>
</feature>
<dbReference type="PANTHER" id="PTHR46825">
    <property type="entry name" value="D-ALANYL-D-ALANINE-CARBOXYPEPTIDASE/ENDOPEPTIDASE AMPH"/>
    <property type="match status" value="1"/>
</dbReference>
<gene>
    <name evidence="3" type="ORF">ELQ94_01480</name>
</gene>
<dbReference type="PROSITE" id="PS51257">
    <property type="entry name" value="PROKAR_LIPOPROTEIN"/>
    <property type="match status" value="1"/>
</dbReference>
<feature type="domain" description="Beta-lactamase-related" evidence="2">
    <location>
        <begin position="53"/>
        <end position="366"/>
    </location>
</feature>
<proteinExistence type="predicted"/>
<dbReference type="InterPro" id="IPR001466">
    <property type="entry name" value="Beta-lactam-related"/>
</dbReference>
<dbReference type="Pfam" id="PF00144">
    <property type="entry name" value="Beta-lactamase"/>
    <property type="match status" value="1"/>
</dbReference>
<organism evidence="3 4">
    <name type="scientific">Labedella endophytica</name>
    <dbReference type="NCBI Taxonomy" id="1523160"/>
    <lineage>
        <taxon>Bacteria</taxon>
        <taxon>Bacillati</taxon>
        <taxon>Actinomycetota</taxon>
        <taxon>Actinomycetes</taxon>
        <taxon>Micrococcales</taxon>
        <taxon>Microbacteriaceae</taxon>
        <taxon>Labedella</taxon>
    </lineage>
</organism>
<keyword evidence="3" id="KW-0378">Hydrolase</keyword>
<evidence type="ECO:0000313" key="3">
    <source>
        <dbReference type="EMBL" id="RUR03252.1"/>
    </source>
</evidence>
<dbReference type="RefSeq" id="WP_127046454.1">
    <property type="nucleotide sequence ID" value="NZ_RZGZ01000001.1"/>
</dbReference>
<evidence type="ECO:0000313" key="4">
    <source>
        <dbReference type="Proteomes" id="UP000274909"/>
    </source>
</evidence>
<dbReference type="SUPFAM" id="SSF56601">
    <property type="entry name" value="beta-lactamase/transpeptidase-like"/>
    <property type="match status" value="1"/>
</dbReference>
<keyword evidence="4" id="KW-1185">Reference proteome</keyword>
<feature type="signal peptide" evidence="1">
    <location>
        <begin position="1"/>
        <end position="24"/>
    </location>
</feature>
<reference evidence="3 4" key="1">
    <citation type="submission" date="2018-12" db="EMBL/GenBank/DDBJ databases">
        <authorList>
            <person name="Li F."/>
        </authorList>
    </citation>
    <scope>NUCLEOTIDE SEQUENCE [LARGE SCALE GENOMIC DNA]</scope>
    <source>
        <strain evidence="3 4">EGI 6500705</strain>
    </source>
</reference>
<evidence type="ECO:0000259" key="2">
    <source>
        <dbReference type="Pfam" id="PF00144"/>
    </source>
</evidence>
<dbReference type="InterPro" id="IPR012338">
    <property type="entry name" value="Beta-lactam/transpept-like"/>
</dbReference>
<evidence type="ECO:0000256" key="1">
    <source>
        <dbReference type="SAM" id="SignalP"/>
    </source>
</evidence>